<dbReference type="AlphaFoldDB" id="A0A1I8BWM0"/>
<evidence type="ECO:0000259" key="1">
    <source>
        <dbReference type="Pfam" id="PF18694"/>
    </source>
</evidence>
<organism evidence="2 3">
    <name type="scientific">Meloidogyne hapla</name>
    <name type="common">Root-knot nematode worm</name>
    <dbReference type="NCBI Taxonomy" id="6305"/>
    <lineage>
        <taxon>Eukaryota</taxon>
        <taxon>Metazoa</taxon>
        <taxon>Ecdysozoa</taxon>
        <taxon>Nematoda</taxon>
        <taxon>Chromadorea</taxon>
        <taxon>Rhabditida</taxon>
        <taxon>Tylenchina</taxon>
        <taxon>Tylenchomorpha</taxon>
        <taxon>Tylenchoidea</taxon>
        <taxon>Meloidogynidae</taxon>
        <taxon>Meloidogyninae</taxon>
        <taxon>Meloidogyne</taxon>
    </lineage>
</organism>
<keyword evidence="2" id="KW-1185">Reference proteome</keyword>
<sequence>MAQYVNIKSSFEEGEEVISLPTDNNGCLLINTLNSFGFRGVDGLKFINPVTRRITGIEKDTTGTKFSPPAFGWGNEEFVVILRRQSAPVLEERVRANNGIE</sequence>
<accession>A0A1I8BWM0</accession>
<dbReference type="WBParaSite" id="MhA1_Contig720.frz3.gene20">
    <property type="protein sequence ID" value="MhA1_Contig720.frz3.gene20"/>
    <property type="gene ID" value="MhA1_Contig720.frz3.gene20"/>
</dbReference>
<name>A0A1I8BWM0_MELHA</name>
<evidence type="ECO:0000313" key="2">
    <source>
        <dbReference type="Proteomes" id="UP000095281"/>
    </source>
</evidence>
<dbReference type="InterPro" id="IPR041105">
    <property type="entry name" value="TDP-43_N"/>
</dbReference>
<proteinExistence type="predicted"/>
<dbReference type="Pfam" id="PF18694">
    <property type="entry name" value="TDP-43_N"/>
    <property type="match status" value="1"/>
</dbReference>
<protein>
    <submittedName>
        <fullName evidence="3">TDP43_N domain-containing protein</fullName>
    </submittedName>
</protein>
<feature type="domain" description="TAR DNA-binding protein 43 N-terminal" evidence="1">
    <location>
        <begin position="12"/>
        <end position="82"/>
    </location>
</feature>
<dbReference type="Proteomes" id="UP000095281">
    <property type="component" value="Unplaced"/>
</dbReference>
<reference evidence="3" key="1">
    <citation type="submission" date="2016-11" db="UniProtKB">
        <authorList>
            <consortium name="WormBaseParasite"/>
        </authorList>
    </citation>
    <scope>IDENTIFICATION</scope>
</reference>
<evidence type="ECO:0000313" key="3">
    <source>
        <dbReference type="WBParaSite" id="MhA1_Contig720.frz3.gene20"/>
    </source>
</evidence>